<evidence type="ECO:0000256" key="4">
    <source>
        <dbReference type="ARBA" id="ARBA00022448"/>
    </source>
</evidence>
<dbReference type="GO" id="GO:0009306">
    <property type="term" value="P:protein secretion"/>
    <property type="evidence" value="ECO:0007669"/>
    <property type="project" value="UniProtKB-UniRule"/>
</dbReference>
<evidence type="ECO:0000313" key="12">
    <source>
        <dbReference type="EMBL" id="BET44865.1"/>
    </source>
</evidence>
<keyword evidence="5 11" id="KW-1003">Cell membrane</keyword>
<evidence type="ECO:0000256" key="9">
    <source>
        <dbReference type="ARBA" id="ARBA00023010"/>
    </source>
</evidence>
<dbReference type="PANTHER" id="PTHR34182:SF1">
    <property type="entry name" value="PROTEIN-EXPORT MEMBRANE PROTEIN SECG"/>
    <property type="match status" value="1"/>
</dbReference>
<keyword evidence="10 11" id="KW-0472">Membrane</keyword>
<dbReference type="InterPro" id="IPR004692">
    <property type="entry name" value="SecG"/>
</dbReference>
<reference evidence="12" key="1">
    <citation type="journal article" date="2023" name="Front. Microbiol.">
        <title>Genome analysis of Candidatus Aschnera chinzeii, the bacterial endosymbiont of the blood-sucking bat fly Penicillidia jenynsii (Insecta: Diptera: Nycteribiidae).</title>
        <authorList>
            <person name="Koga R."/>
            <person name="Moriyama M."/>
            <person name="Nozaki T."/>
            <person name="Fukatsu T."/>
        </authorList>
    </citation>
    <scope>NUCLEOTIDE SEQUENCE</scope>
    <source>
        <strain evidence="12">Kw-01</strain>
    </source>
</reference>
<dbReference type="PRINTS" id="PR01651">
    <property type="entry name" value="SECGEXPORT"/>
</dbReference>
<evidence type="ECO:0000256" key="10">
    <source>
        <dbReference type="ARBA" id="ARBA00023136"/>
    </source>
</evidence>
<evidence type="ECO:0000256" key="6">
    <source>
        <dbReference type="ARBA" id="ARBA00022692"/>
    </source>
</evidence>
<keyword evidence="6 11" id="KW-0812">Transmembrane</keyword>
<keyword evidence="4 11" id="KW-0813">Transport</keyword>
<name>A0AAT9G5B4_9ENTR</name>
<dbReference type="NCBIfam" id="TIGR00810">
    <property type="entry name" value="secG"/>
    <property type="match status" value="1"/>
</dbReference>
<sequence>MYMTLLIIFLLISISLIFIIIIQEWNGNNIGGGYQSINATTMFFSSNLYNTKTKITIIFAVLFFIFSLMLGNLTSNDHIIKSKWDNIGDDKNIKNRISDKQITNERKYNNDIPN</sequence>
<evidence type="ECO:0000256" key="5">
    <source>
        <dbReference type="ARBA" id="ARBA00022475"/>
    </source>
</evidence>
<feature type="transmembrane region" description="Helical" evidence="11">
    <location>
        <begin position="55"/>
        <end position="73"/>
    </location>
</feature>
<keyword evidence="9 11" id="KW-0811">Translocation</keyword>
<dbReference type="Pfam" id="PF03840">
    <property type="entry name" value="SecG"/>
    <property type="match status" value="1"/>
</dbReference>
<dbReference type="AlphaFoldDB" id="A0AAT9G5B4"/>
<feature type="transmembrane region" description="Helical" evidence="11">
    <location>
        <begin position="5"/>
        <end position="22"/>
    </location>
</feature>
<dbReference type="GO" id="GO:0065002">
    <property type="term" value="P:intracellular protein transmembrane transport"/>
    <property type="evidence" value="ECO:0007669"/>
    <property type="project" value="TreeGrafter"/>
</dbReference>
<comment type="similarity">
    <text evidence="2 11">Belongs to the SecG family.</text>
</comment>
<evidence type="ECO:0000256" key="3">
    <source>
        <dbReference type="ARBA" id="ARBA00017876"/>
    </source>
</evidence>
<evidence type="ECO:0000256" key="2">
    <source>
        <dbReference type="ARBA" id="ARBA00008445"/>
    </source>
</evidence>
<protein>
    <recommendedName>
        <fullName evidence="3 11">Protein-export membrane protein SecG</fullName>
    </recommendedName>
</protein>
<dbReference type="GO" id="GO:0043952">
    <property type="term" value="P:protein transport by the Sec complex"/>
    <property type="evidence" value="ECO:0007669"/>
    <property type="project" value="TreeGrafter"/>
</dbReference>
<evidence type="ECO:0000256" key="11">
    <source>
        <dbReference type="RuleBase" id="RU365087"/>
    </source>
</evidence>
<gene>
    <name evidence="12" type="ORF">ACHINZ_5400</name>
</gene>
<evidence type="ECO:0000256" key="8">
    <source>
        <dbReference type="ARBA" id="ARBA00022989"/>
    </source>
</evidence>
<dbReference type="EMBL" id="AP028961">
    <property type="protein sequence ID" value="BET44865.1"/>
    <property type="molecule type" value="Genomic_DNA"/>
</dbReference>
<comment type="subcellular location">
    <subcellularLocation>
        <location evidence="1 11">Cell membrane</location>
        <topology evidence="1 11">Multi-pass membrane protein</topology>
    </subcellularLocation>
</comment>
<organism evidence="12">
    <name type="scientific">Candidatus Aschnera chinzeii</name>
    <dbReference type="NCBI Taxonomy" id="1485666"/>
    <lineage>
        <taxon>Bacteria</taxon>
        <taxon>Pseudomonadati</taxon>
        <taxon>Pseudomonadota</taxon>
        <taxon>Gammaproteobacteria</taxon>
        <taxon>Enterobacterales</taxon>
        <taxon>Enterobacteriaceae</taxon>
        <taxon>Candidatus Aschnera</taxon>
    </lineage>
</organism>
<evidence type="ECO:0000256" key="7">
    <source>
        <dbReference type="ARBA" id="ARBA00022927"/>
    </source>
</evidence>
<dbReference type="GO" id="GO:0015450">
    <property type="term" value="F:protein-transporting ATPase activity"/>
    <property type="evidence" value="ECO:0007669"/>
    <property type="project" value="UniProtKB-UniRule"/>
</dbReference>
<keyword evidence="7 11" id="KW-0653">Protein transport</keyword>
<dbReference type="GO" id="GO:0005886">
    <property type="term" value="C:plasma membrane"/>
    <property type="evidence" value="ECO:0007669"/>
    <property type="project" value="UniProtKB-SubCell"/>
</dbReference>
<proteinExistence type="inferred from homology"/>
<accession>A0AAT9G5B4</accession>
<keyword evidence="8 11" id="KW-1133">Transmembrane helix</keyword>
<evidence type="ECO:0000256" key="1">
    <source>
        <dbReference type="ARBA" id="ARBA00004651"/>
    </source>
</evidence>
<comment type="function">
    <text evidence="11">Involved in protein export. Participates in an early event of protein translocation.</text>
</comment>
<dbReference type="PANTHER" id="PTHR34182">
    <property type="entry name" value="PROTEIN-EXPORT MEMBRANE PROTEIN SECG"/>
    <property type="match status" value="1"/>
</dbReference>
<reference evidence="12" key="2">
    <citation type="submission" date="2023-10" db="EMBL/GenBank/DDBJ databases">
        <authorList>
            <person name="Koga R."/>
            <person name="Fukatsu T."/>
        </authorList>
    </citation>
    <scope>NUCLEOTIDE SEQUENCE</scope>
    <source>
        <strain evidence="12">Kw-01</strain>
    </source>
</reference>